<name>A0A1H4CES7_9BACT</name>
<dbReference type="AlphaFoldDB" id="A0A1H4CES7"/>
<gene>
    <name evidence="1" type="ORF">SAMN05192529_13111</name>
</gene>
<evidence type="ECO:0000313" key="1">
    <source>
        <dbReference type="EMBL" id="SEA58874.1"/>
    </source>
</evidence>
<evidence type="ECO:0000313" key="2">
    <source>
        <dbReference type="Proteomes" id="UP000199041"/>
    </source>
</evidence>
<protein>
    <submittedName>
        <fullName evidence="1">DNA-packaging protein gp3</fullName>
    </submittedName>
</protein>
<dbReference type="Gene3D" id="1.10.132.80">
    <property type="match status" value="1"/>
</dbReference>
<accession>A0A1H4CES7</accession>
<dbReference type="EMBL" id="FNQY01000031">
    <property type="protein sequence ID" value="SEA58874.1"/>
    <property type="molecule type" value="Genomic_DNA"/>
</dbReference>
<proteinExistence type="predicted"/>
<dbReference type="STRING" id="551991.SAMN05192529_13111"/>
<organism evidence="1 2">
    <name type="scientific">Arachidicoccus rhizosphaerae</name>
    <dbReference type="NCBI Taxonomy" id="551991"/>
    <lineage>
        <taxon>Bacteria</taxon>
        <taxon>Pseudomonadati</taxon>
        <taxon>Bacteroidota</taxon>
        <taxon>Chitinophagia</taxon>
        <taxon>Chitinophagales</taxon>
        <taxon>Chitinophagaceae</taxon>
        <taxon>Arachidicoccus</taxon>
    </lineage>
</organism>
<dbReference type="Proteomes" id="UP000199041">
    <property type="component" value="Unassembled WGS sequence"/>
</dbReference>
<sequence length="142" mass="16729">MAKNGNIHPKRIFRSVKSLQKAWEEYKEDLHDQANEWLRIQYVGKEGNRMEDPQKVPYTLEGFKRYCRERYGDVSGYFENHSNYYDDFVGICAQIREEIRENQIIGGLLGFYNPSITQRLNGLADKTETKVNIEQPLFGDEE</sequence>
<dbReference type="OrthoDB" id="8100717at2"/>
<reference evidence="1 2" key="1">
    <citation type="submission" date="2016-10" db="EMBL/GenBank/DDBJ databases">
        <authorList>
            <person name="de Groot N.N."/>
        </authorList>
    </citation>
    <scope>NUCLEOTIDE SEQUENCE [LARGE SCALE GENOMIC DNA]</scope>
    <source>
        <strain evidence="1 2">Vu-144</strain>
    </source>
</reference>
<keyword evidence="2" id="KW-1185">Reference proteome</keyword>
<dbReference type="RefSeq" id="WP_091400999.1">
    <property type="nucleotide sequence ID" value="NZ_FNQY01000031.1"/>
</dbReference>